<keyword evidence="2" id="KW-1185">Reference proteome</keyword>
<evidence type="ECO:0008006" key="3">
    <source>
        <dbReference type="Google" id="ProtNLM"/>
    </source>
</evidence>
<reference evidence="1 2" key="1">
    <citation type="journal article" date="2019" name="Sci. Rep.">
        <title>A high-quality genome of Eragrostis curvula grass provides insights into Poaceae evolution and supports new strategies to enhance forage quality.</title>
        <authorList>
            <person name="Carballo J."/>
            <person name="Santos B.A.C.M."/>
            <person name="Zappacosta D."/>
            <person name="Garbus I."/>
            <person name="Selva J.P."/>
            <person name="Gallo C.A."/>
            <person name="Diaz A."/>
            <person name="Albertini E."/>
            <person name="Caccamo M."/>
            <person name="Echenique V."/>
        </authorList>
    </citation>
    <scope>NUCLEOTIDE SEQUENCE [LARGE SCALE GENOMIC DNA]</scope>
    <source>
        <strain evidence="2">cv. Victoria</strain>
        <tissue evidence="1">Leaf</tissue>
    </source>
</reference>
<proteinExistence type="predicted"/>
<dbReference type="AlphaFoldDB" id="A0A5J9U193"/>
<accession>A0A5J9U193</accession>
<evidence type="ECO:0000313" key="1">
    <source>
        <dbReference type="EMBL" id="TVU17479.1"/>
    </source>
</evidence>
<evidence type="ECO:0000313" key="2">
    <source>
        <dbReference type="Proteomes" id="UP000324897"/>
    </source>
</evidence>
<sequence length="255" mass="29608">MEMFLSVVLGELTTRSVSFFISKHSKPSALDMEDQLRRVLQRAQVIVDEATGRQITNRAMLKQLELLTEAIHRGYYTLDTLIYQSQDEKEAKDHIVSQYSLFSKINSIKDLCFFSAPRAHILEEMNEMLGRLSSMILEANELVIFLKSYPPMYRQPYSMHLLLGNCMFGRQMEIEVVISFLLHTQHHRAEKFEVLPIVGPGRVGKSSLVAHVCNDERVRDHFSEVVFLSDHDLRDEKLYSMYEEKDVHWSIKIAP</sequence>
<name>A0A5J9U193_9POAL</name>
<gene>
    <name evidence="1" type="ORF">EJB05_33517</name>
</gene>
<dbReference type="Gene3D" id="3.40.50.300">
    <property type="entry name" value="P-loop containing nucleotide triphosphate hydrolases"/>
    <property type="match status" value="1"/>
</dbReference>
<dbReference type="OrthoDB" id="652192at2759"/>
<feature type="non-terminal residue" evidence="1">
    <location>
        <position position="1"/>
    </location>
</feature>
<dbReference type="SUPFAM" id="SSF52540">
    <property type="entry name" value="P-loop containing nucleoside triphosphate hydrolases"/>
    <property type="match status" value="1"/>
</dbReference>
<dbReference type="InterPro" id="IPR027417">
    <property type="entry name" value="P-loop_NTPase"/>
</dbReference>
<comment type="caution">
    <text evidence="1">The sequence shown here is derived from an EMBL/GenBank/DDBJ whole genome shotgun (WGS) entry which is preliminary data.</text>
</comment>
<dbReference type="PANTHER" id="PTHR33377">
    <property type="entry name" value="OS10G0134700 PROTEIN-RELATED"/>
    <property type="match status" value="1"/>
</dbReference>
<dbReference type="PANTHER" id="PTHR33377:SF92">
    <property type="entry name" value="NB-ARC DOMAIN-CONTAINING PROTEIN"/>
    <property type="match status" value="1"/>
</dbReference>
<protein>
    <recommendedName>
        <fullName evidence="3">Rx N-terminal domain-containing protein</fullName>
    </recommendedName>
</protein>
<dbReference type="EMBL" id="RWGY01000029">
    <property type="protein sequence ID" value="TVU17479.1"/>
    <property type="molecule type" value="Genomic_DNA"/>
</dbReference>
<dbReference type="Gramene" id="TVU17479">
    <property type="protein sequence ID" value="TVU17479"/>
    <property type="gene ID" value="EJB05_33517"/>
</dbReference>
<organism evidence="1 2">
    <name type="scientific">Eragrostis curvula</name>
    <name type="common">weeping love grass</name>
    <dbReference type="NCBI Taxonomy" id="38414"/>
    <lineage>
        <taxon>Eukaryota</taxon>
        <taxon>Viridiplantae</taxon>
        <taxon>Streptophyta</taxon>
        <taxon>Embryophyta</taxon>
        <taxon>Tracheophyta</taxon>
        <taxon>Spermatophyta</taxon>
        <taxon>Magnoliopsida</taxon>
        <taxon>Liliopsida</taxon>
        <taxon>Poales</taxon>
        <taxon>Poaceae</taxon>
        <taxon>PACMAD clade</taxon>
        <taxon>Chloridoideae</taxon>
        <taxon>Eragrostideae</taxon>
        <taxon>Eragrostidinae</taxon>
        <taxon>Eragrostis</taxon>
    </lineage>
</organism>
<dbReference type="Proteomes" id="UP000324897">
    <property type="component" value="Chromosome 7"/>
</dbReference>